<keyword evidence="1" id="KW-0472">Membrane</keyword>
<gene>
    <name evidence="2" type="ORF">GCM10018980_63830</name>
</gene>
<name>A0A919F211_9ACTN</name>
<evidence type="ECO:0000313" key="3">
    <source>
        <dbReference type="Proteomes" id="UP000619355"/>
    </source>
</evidence>
<comment type="caution">
    <text evidence="2">The sequence shown here is derived from an EMBL/GenBank/DDBJ whole genome shotgun (WGS) entry which is preliminary data.</text>
</comment>
<sequence>MLARASLTIDIVPYASPMPLVGCGVATLPVWLDIPVPAATLVAFFIACKVRVRLTRRPSQA</sequence>
<protein>
    <submittedName>
        <fullName evidence="2">Uncharacterized protein</fullName>
    </submittedName>
</protein>
<proteinExistence type="predicted"/>
<organism evidence="2 3">
    <name type="scientific">Streptomyces capoamus</name>
    <dbReference type="NCBI Taxonomy" id="68183"/>
    <lineage>
        <taxon>Bacteria</taxon>
        <taxon>Bacillati</taxon>
        <taxon>Actinomycetota</taxon>
        <taxon>Actinomycetes</taxon>
        <taxon>Kitasatosporales</taxon>
        <taxon>Streptomycetaceae</taxon>
        <taxon>Streptomyces</taxon>
    </lineage>
</organism>
<keyword evidence="1" id="KW-1133">Transmembrane helix</keyword>
<dbReference type="EMBL" id="BNBF01000025">
    <property type="protein sequence ID" value="GHG69560.1"/>
    <property type="molecule type" value="Genomic_DNA"/>
</dbReference>
<dbReference type="Proteomes" id="UP000619355">
    <property type="component" value="Unassembled WGS sequence"/>
</dbReference>
<keyword evidence="3" id="KW-1185">Reference proteome</keyword>
<reference evidence="3" key="1">
    <citation type="journal article" date="2019" name="Int. J. Syst. Evol. Microbiol.">
        <title>The Global Catalogue of Microorganisms (GCM) 10K type strain sequencing project: providing services to taxonomists for standard genome sequencing and annotation.</title>
        <authorList>
            <consortium name="The Broad Institute Genomics Platform"/>
            <consortium name="The Broad Institute Genome Sequencing Center for Infectious Disease"/>
            <person name="Wu L."/>
            <person name="Ma J."/>
        </authorList>
    </citation>
    <scope>NUCLEOTIDE SEQUENCE [LARGE SCALE GENOMIC DNA]</scope>
    <source>
        <strain evidence="3">JCM 4253</strain>
    </source>
</reference>
<evidence type="ECO:0000313" key="2">
    <source>
        <dbReference type="EMBL" id="GHG69560.1"/>
    </source>
</evidence>
<accession>A0A919F211</accession>
<dbReference type="RefSeq" id="WP_189985597.1">
    <property type="nucleotide sequence ID" value="NZ_BNBF01000025.1"/>
</dbReference>
<evidence type="ECO:0000256" key="1">
    <source>
        <dbReference type="SAM" id="Phobius"/>
    </source>
</evidence>
<keyword evidence="1" id="KW-0812">Transmembrane</keyword>
<feature type="transmembrane region" description="Helical" evidence="1">
    <location>
        <begin position="28"/>
        <end position="48"/>
    </location>
</feature>
<dbReference type="AlphaFoldDB" id="A0A919F211"/>